<feature type="chain" id="PRO_5047174420" evidence="9">
    <location>
        <begin position="19"/>
        <end position="454"/>
    </location>
</feature>
<organism evidence="10 11">
    <name type="scientific">Gillisia lutea</name>
    <dbReference type="NCBI Taxonomy" id="2909668"/>
    <lineage>
        <taxon>Bacteria</taxon>
        <taxon>Pseudomonadati</taxon>
        <taxon>Bacteroidota</taxon>
        <taxon>Flavobacteriia</taxon>
        <taxon>Flavobacteriales</taxon>
        <taxon>Flavobacteriaceae</taxon>
        <taxon>Gillisia</taxon>
    </lineage>
</organism>
<dbReference type="InterPro" id="IPR003423">
    <property type="entry name" value="OMP_efflux"/>
</dbReference>
<keyword evidence="5" id="KW-0812">Transmembrane</keyword>
<evidence type="ECO:0000256" key="5">
    <source>
        <dbReference type="ARBA" id="ARBA00022692"/>
    </source>
</evidence>
<evidence type="ECO:0000256" key="1">
    <source>
        <dbReference type="ARBA" id="ARBA00004442"/>
    </source>
</evidence>
<keyword evidence="6" id="KW-0472">Membrane</keyword>
<dbReference type="SUPFAM" id="SSF56954">
    <property type="entry name" value="Outer membrane efflux proteins (OEP)"/>
    <property type="match status" value="1"/>
</dbReference>
<comment type="subcellular location">
    <subcellularLocation>
        <location evidence="1">Cell outer membrane</location>
    </subcellularLocation>
</comment>
<evidence type="ECO:0000256" key="2">
    <source>
        <dbReference type="ARBA" id="ARBA00007613"/>
    </source>
</evidence>
<evidence type="ECO:0000256" key="8">
    <source>
        <dbReference type="SAM" id="Coils"/>
    </source>
</evidence>
<dbReference type="RefSeq" id="WP_236132459.1">
    <property type="nucleotide sequence ID" value="NZ_JAKGTH010000006.1"/>
</dbReference>
<evidence type="ECO:0000256" key="3">
    <source>
        <dbReference type="ARBA" id="ARBA00022448"/>
    </source>
</evidence>
<evidence type="ECO:0000256" key="9">
    <source>
        <dbReference type="SAM" id="SignalP"/>
    </source>
</evidence>
<evidence type="ECO:0000313" key="11">
    <source>
        <dbReference type="Proteomes" id="UP001179363"/>
    </source>
</evidence>
<dbReference type="Pfam" id="PF02321">
    <property type="entry name" value="OEP"/>
    <property type="match status" value="1"/>
</dbReference>
<accession>A0ABS9EBQ6</accession>
<feature type="coiled-coil region" evidence="8">
    <location>
        <begin position="347"/>
        <end position="374"/>
    </location>
</feature>
<dbReference type="InterPro" id="IPR051906">
    <property type="entry name" value="TolC-like"/>
</dbReference>
<dbReference type="Proteomes" id="UP001179363">
    <property type="component" value="Unassembled WGS sequence"/>
</dbReference>
<keyword evidence="4" id="KW-1134">Transmembrane beta strand</keyword>
<keyword evidence="8" id="KW-0175">Coiled coil</keyword>
<reference evidence="10" key="1">
    <citation type="submission" date="2022-01" db="EMBL/GenBank/DDBJ databases">
        <title>Gillisia lutea sp. nov., isolated from marine plastic residues from the Malvarosa beach (Valencia, Spain).</title>
        <authorList>
            <person name="Vidal-Verdu A."/>
            <person name="Molina-Menor E."/>
            <person name="Satari L."/>
            <person name="Pascual J."/>
            <person name="Pereto J."/>
            <person name="Porcar M."/>
        </authorList>
    </citation>
    <scope>NUCLEOTIDE SEQUENCE</scope>
    <source>
        <strain evidence="10">M10.2A</strain>
    </source>
</reference>
<evidence type="ECO:0000313" key="10">
    <source>
        <dbReference type="EMBL" id="MCF4100310.1"/>
    </source>
</evidence>
<keyword evidence="9" id="KW-0732">Signal</keyword>
<sequence length="454" mass="50934">MKRIFLIVFLQCSIYAVAQDTLETYPKAFSLEEAIIYGLDNSYNSQIANKDVAIALKQKWEIIAQGLPQISANAEYRNNLVQQVTLLPAEITGGTPGTFTPVTFGTKQNLTATTTWNQLIFDGSYIVGVQSAKTLLKISENSKVKTDLMVKQAITDAYGNVLLASESVSILKRNLEVVEKNFNDTQKIFENGLAEEEEVEQLNITLLGLQTNLNNAVRMQAIAYDMLKVTMGIPVEQPITATDNLNELSVDNFDLLLLSKEIPVENNIDYRLAEDQANQAEILVKLEKTKALPTLSAFVNYGAQGNSDTFSFFNSSQIYYDQSVLGVSLNVPLFSSGMRSAKTAQKKIQYEQAVLQLEQTKNQVELEISSARNDYKFSLENYENTKKSLALAERIENKNQIKFFEGLASSFDLSEARQQLYQAQQNYLQAMLEIITKKSDLENLLDTTQYTKQN</sequence>
<comment type="similarity">
    <text evidence="2">Belongs to the outer membrane factor (OMF) (TC 1.B.17) family.</text>
</comment>
<keyword evidence="3" id="KW-0813">Transport</keyword>
<gene>
    <name evidence="10" type="ORF">L1I30_01405</name>
</gene>
<dbReference type="EMBL" id="JAKGTH010000006">
    <property type="protein sequence ID" value="MCF4100310.1"/>
    <property type="molecule type" value="Genomic_DNA"/>
</dbReference>
<evidence type="ECO:0000256" key="7">
    <source>
        <dbReference type="ARBA" id="ARBA00023237"/>
    </source>
</evidence>
<proteinExistence type="inferred from homology"/>
<dbReference type="PANTHER" id="PTHR30026:SF20">
    <property type="entry name" value="OUTER MEMBRANE PROTEIN TOLC"/>
    <property type="match status" value="1"/>
</dbReference>
<keyword evidence="7" id="KW-0998">Cell outer membrane</keyword>
<name>A0ABS9EBQ6_9FLAO</name>
<protein>
    <submittedName>
        <fullName evidence="10">TolC family protein</fullName>
    </submittedName>
</protein>
<feature type="signal peptide" evidence="9">
    <location>
        <begin position="1"/>
        <end position="18"/>
    </location>
</feature>
<dbReference type="Gene3D" id="1.20.1600.10">
    <property type="entry name" value="Outer membrane efflux proteins (OEP)"/>
    <property type="match status" value="1"/>
</dbReference>
<comment type="caution">
    <text evidence="10">The sequence shown here is derived from an EMBL/GenBank/DDBJ whole genome shotgun (WGS) entry which is preliminary data.</text>
</comment>
<keyword evidence="11" id="KW-1185">Reference proteome</keyword>
<evidence type="ECO:0000256" key="6">
    <source>
        <dbReference type="ARBA" id="ARBA00023136"/>
    </source>
</evidence>
<evidence type="ECO:0000256" key="4">
    <source>
        <dbReference type="ARBA" id="ARBA00022452"/>
    </source>
</evidence>
<dbReference type="PANTHER" id="PTHR30026">
    <property type="entry name" value="OUTER MEMBRANE PROTEIN TOLC"/>
    <property type="match status" value="1"/>
</dbReference>